<accession>A0A0N1F5J6</accession>
<dbReference type="AlphaFoldDB" id="A0A0N1F5J6"/>
<dbReference type="Pfam" id="PF07704">
    <property type="entry name" value="PSK_trans_fac"/>
    <property type="match status" value="1"/>
</dbReference>
<organism evidence="1 2">
    <name type="scientific">Bosea vaviloviae</name>
    <dbReference type="NCBI Taxonomy" id="1526658"/>
    <lineage>
        <taxon>Bacteria</taxon>
        <taxon>Pseudomonadati</taxon>
        <taxon>Pseudomonadota</taxon>
        <taxon>Alphaproteobacteria</taxon>
        <taxon>Hyphomicrobiales</taxon>
        <taxon>Boseaceae</taxon>
        <taxon>Bosea</taxon>
    </lineage>
</organism>
<evidence type="ECO:0000313" key="1">
    <source>
        <dbReference type="EMBL" id="KPH80922.1"/>
    </source>
</evidence>
<protein>
    <submittedName>
        <fullName evidence="1">Transcription factor</fullName>
    </submittedName>
</protein>
<dbReference type="EMBL" id="LGSZ01000035">
    <property type="protein sequence ID" value="KPH80922.1"/>
    <property type="molecule type" value="Genomic_DNA"/>
</dbReference>
<dbReference type="OrthoDB" id="9814421at2"/>
<proteinExistence type="predicted"/>
<gene>
    <name evidence="1" type="ORF">AE618_11170</name>
</gene>
<reference evidence="1 2" key="1">
    <citation type="submission" date="2015-07" db="EMBL/GenBank/DDBJ databases">
        <title>Whole genome sequencing of Bosea vaviloviae isolated from cave pool.</title>
        <authorList>
            <person name="Tan N.E.H."/>
            <person name="Lee Y.P."/>
            <person name="Gan H.M."/>
            <person name="Barton H."/>
            <person name="Savka M.A."/>
        </authorList>
    </citation>
    <scope>NUCLEOTIDE SEQUENCE [LARGE SCALE GENOMIC DNA]</scope>
    <source>
        <strain evidence="1 2">SD260</strain>
    </source>
</reference>
<dbReference type="InterPro" id="IPR011660">
    <property type="entry name" value="VapB-like"/>
</dbReference>
<sequence>MAFHIRDPEADRAVRELAARKGVSLTDAVKQAVQNELLQMNQNVPFLERIRDLQLRVAAYPKTGLKADKAFYDELSGDI</sequence>
<dbReference type="PATRIC" id="fig|1526658.3.peg.2862"/>
<name>A0A0N1F5J6_9HYPH</name>
<evidence type="ECO:0000313" key="2">
    <source>
        <dbReference type="Proteomes" id="UP000037822"/>
    </source>
</evidence>
<dbReference type="Proteomes" id="UP000037822">
    <property type="component" value="Unassembled WGS sequence"/>
</dbReference>
<dbReference type="RefSeq" id="WP_054209139.1">
    <property type="nucleotide sequence ID" value="NZ_LGSZ01000035.1"/>
</dbReference>
<comment type="caution">
    <text evidence="1">The sequence shown here is derived from an EMBL/GenBank/DDBJ whole genome shotgun (WGS) entry which is preliminary data.</text>
</comment>
<keyword evidence="2" id="KW-1185">Reference proteome</keyword>